<dbReference type="Proteomes" id="UP001620626">
    <property type="component" value="Unassembled WGS sequence"/>
</dbReference>
<comment type="caution">
    <text evidence="1">The sequence shown here is derived from an EMBL/GenBank/DDBJ whole genome shotgun (WGS) entry which is preliminary data.</text>
</comment>
<proteinExistence type="predicted"/>
<reference evidence="1 2" key="1">
    <citation type="submission" date="2024-10" db="EMBL/GenBank/DDBJ databases">
        <authorList>
            <person name="Kim D."/>
        </authorList>
    </citation>
    <scope>NUCLEOTIDE SEQUENCE [LARGE SCALE GENOMIC DNA]</scope>
    <source>
        <strain evidence="1">BH-2024</strain>
    </source>
</reference>
<evidence type="ECO:0000313" key="2">
    <source>
        <dbReference type="Proteomes" id="UP001620626"/>
    </source>
</evidence>
<accession>A0ABD2KFF7</accession>
<evidence type="ECO:0000313" key="1">
    <source>
        <dbReference type="EMBL" id="KAL3101675.1"/>
    </source>
</evidence>
<keyword evidence="2" id="KW-1185">Reference proteome</keyword>
<gene>
    <name evidence="1" type="ORF">niasHT_024808</name>
</gene>
<dbReference type="AlphaFoldDB" id="A0ABD2KFF7"/>
<name>A0ABD2KFF7_9BILA</name>
<dbReference type="EMBL" id="JBICBT010000768">
    <property type="protein sequence ID" value="KAL3101675.1"/>
    <property type="molecule type" value="Genomic_DNA"/>
</dbReference>
<protein>
    <submittedName>
        <fullName evidence="1">Uncharacterized protein</fullName>
    </submittedName>
</protein>
<sequence length="134" mass="14490">MPWQCTLMTANGGQCGKMCDGKRGLDSHQSKAHTAAERNCAYARVKGGWMRTNGKSTRLSREGALFFAETNVHGFKGGSNVSNRLVSKATAGALRHGLRRIVLPVMNGREVANIDGINIVPVLDCQDVVDEMLC</sequence>
<organism evidence="1 2">
    <name type="scientific">Heterodera trifolii</name>
    <dbReference type="NCBI Taxonomy" id="157864"/>
    <lineage>
        <taxon>Eukaryota</taxon>
        <taxon>Metazoa</taxon>
        <taxon>Ecdysozoa</taxon>
        <taxon>Nematoda</taxon>
        <taxon>Chromadorea</taxon>
        <taxon>Rhabditida</taxon>
        <taxon>Tylenchina</taxon>
        <taxon>Tylenchomorpha</taxon>
        <taxon>Tylenchoidea</taxon>
        <taxon>Heteroderidae</taxon>
        <taxon>Heteroderinae</taxon>
        <taxon>Heterodera</taxon>
    </lineage>
</organism>